<dbReference type="Pfam" id="PF16770">
    <property type="entry name" value="RTT107_BRCT_5"/>
    <property type="match status" value="1"/>
</dbReference>
<dbReference type="InterPro" id="IPR036420">
    <property type="entry name" value="BRCT_dom_sf"/>
</dbReference>
<dbReference type="InterPro" id="IPR016181">
    <property type="entry name" value="Acyl_CoA_acyltransferase"/>
</dbReference>
<dbReference type="InterPro" id="IPR051579">
    <property type="entry name" value="DDR_Transcriptional_Reg"/>
</dbReference>
<reference evidence="5" key="1">
    <citation type="journal article" date="2023" name="bioRxiv">
        <title>Improved chromosome-level genome assembly for marigold (Tagetes erecta).</title>
        <authorList>
            <person name="Jiang F."/>
            <person name="Yuan L."/>
            <person name="Wang S."/>
            <person name="Wang H."/>
            <person name="Xu D."/>
            <person name="Wang A."/>
            <person name="Fan W."/>
        </authorList>
    </citation>
    <scope>NUCLEOTIDE SEQUENCE</scope>
    <source>
        <strain evidence="5">WSJ</strain>
        <tissue evidence="5">Leaf</tissue>
    </source>
</reference>
<gene>
    <name evidence="5" type="ORF">QVD17_40324</name>
</gene>
<dbReference type="GO" id="GO:0005634">
    <property type="term" value="C:nucleus"/>
    <property type="evidence" value="ECO:0007669"/>
    <property type="project" value="UniProtKB-SubCell"/>
</dbReference>
<dbReference type="CDD" id="cd17744">
    <property type="entry name" value="BRCT_MDC1_rpt1"/>
    <property type="match status" value="1"/>
</dbReference>
<protein>
    <recommendedName>
        <fullName evidence="4">BRCT domain-containing protein</fullName>
    </recommendedName>
</protein>
<dbReference type="EMBL" id="JAUHHV010000011">
    <property type="protein sequence ID" value="KAK1408494.1"/>
    <property type="molecule type" value="Genomic_DNA"/>
</dbReference>
<comment type="caution">
    <text evidence="5">The sequence shown here is derived from an EMBL/GenBank/DDBJ whole genome shotgun (WGS) entry which is preliminary data.</text>
</comment>
<dbReference type="Gene3D" id="3.40.630.30">
    <property type="match status" value="1"/>
</dbReference>
<dbReference type="AlphaFoldDB" id="A0AAD8JS09"/>
<accession>A0AAD8JS09</accession>
<sequence length="643" mass="70844">MLSSSITMGRCLLPKRKKKYDKQTHGENCFSTQLQRKHHIIKSMARKKPSSSSSSPIAIGNCEVFVEAKNFNTQYNQNTLHISLSRNSKITISAVEDAFGKQNNDLQHSTLGEKGYYFVLVNPKDSDALSKSLLQEILTLYVKELPSMNYAANTGKKSMFLERCVSNGKYCTLALKSKSKEGPEEVISAISFQIIPADTRFAEIPLAAVSSIYQHKGIGQLTYLEMRKRLQSVGVHSIFCWADVESEGFWLKQGFVSVGKVDDKGRARKLPIKADIRKALCFPGGSTLMIAHLNKEDSYISANNLQLSSLLKPQDEKESKNNSLIESSQDLVCLYSRECINTGNNVDEMKTKTAVDAKHCSCSSSGTKKRTWEASHTSLKSKKVKGGHLIACQSDSGCVSRNNKSNGCMDVSPITISRDKDSADVIPTVGGPPSVNNTQKTNSYKIMLMNIVDEAKISNLTKIIEDLGGSVISDGRVCTHVITGKVRKTLNFCTALCSGAWVLSSAWLKESCREGQFVDEMPYILKDDEYESKYKTDLKDAVLRARGNSGGFLKGFQVCLAAHVQPPISTLSAIVRSAGGNVIRNVEKVKDSSKSIYVASEDDMEEALLAIKKGISTFSNEWLMNCVMKQDLELDAPQFAESL</sequence>
<dbReference type="Proteomes" id="UP001229421">
    <property type="component" value="Unassembled WGS sequence"/>
</dbReference>
<keyword evidence="3" id="KW-0539">Nucleus</keyword>
<dbReference type="Gene3D" id="3.40.50.10190">
    <property type="entry name" value="BRCT domain"/>
    <property type="match status" value="2"/>
</dbReference>
<evidence type="ECO:0000256" key="2">
    <source>
        <dbReference type="ARBA" id="ARBA00022763"/>
    </source>
</evidence>
<dbReference type="CDD" id="cd18432">
    <property type="entry name" value="BRCT_PAXIP1_rpt6_like"/>
    <property type="match status" value="1"/>
</dbReference>
<dbReference type="SUPFAM" id="SSF55729">
    <property type="entry name" value="Acyl-CoA N-acyltransferases (Nat)"/>
    <property type="match status" value="1"/>
</dbReference>
<proteinExistence type="predicted"/>
<evidence type="ECO:0000259" key="4">
    <source>
        <dbReference type="PROSITE" id="PS50172"/>
    </source>
</evidence>
<dbReference type="InterPro" id="IPR001357">
    <property type="entry name" value="BRCT_dom"/>
</dbReference>
<dbReference type="GO" id="GO:0006974">
    <property type="term" value="P:DNA damage response"/>
    <property type="evidence" value="ECO:0007669"/>
    <property type="project" value="UniProtKB-KW"/>
</dbReference>
<organism evidence="5 6">
    <name type="scientific">Tagetes erecta</name>
    <name type="common">African marigold</name>
    <dbReference type="NCBI Taxonomy" id="13708"/>
    <lineage>
        <taxon>Eukaryota</taxon>
        <taxon>Viridiplantae</taxon>
        <taxon>Streptophyta</taxon>
        <taxon>Embryophyta</taxon>
        <taxon>Tracheophyta</taxon>
        <taxon>Spermatophyta</taxon>
        <taxon>Magnoliopsida</taxon>
        <taxon>eudicotyledons</taxon>
        <taxon>Gunneridae</taxon>
        <taxon>Pentapetalae</taxon>
        <taxon>asterids</taxon>
        <taxon>campanulids</taxon>
        <taxon>Asterales</taxon>
        <taxon>Asteraceae</taxon>
        <taxon>Asteroideae</taxon>
        <taxon>Heliantheae alliance</taxon>
        <taxon>Tageteae</taxon>
        <taxon>Tagetes</taxon>
    </lineage>
</organism>
<dbReference type="Pfam" id="PF16589">
    <property type="entry name" value="BRCT_2"/>
    <property type="match status" value="1"/>
</dbReference>
<dbReference type="SUPFAM" id="SSF52113">
    <property type="entry name" value="BRCT domain"/>
    <property type="match status" value="2"/>
</dbReference>
<dbReference type="PANTHER" id="PTHR23196">
    <property type="entry name" value="PAX TRANSCRIPTION ACTIVATION DOMAIN INTERACTING PROTEIN"/>
    <property type="match status" value="1"/>
</dbReference>
<evidence type="ECO:0000256" key="1">
    <source>
        <dbReference type="ARBA" id="ARBA00004123"/>
    </source>
</evidence>
<keyword evidence="2" id="KW-0227">DNA damage</keyword>
<comment type="subcellular location">
    <subcellularLocation>
        <location evidence="1">Nucleus</location>
    </subcellularLocation>
</comment>
<evidence type="ECO:0000256" key="3">
    <source>
        <dbReference type="ARBA" id="ARBA00023242"/>
    </source>
</evidence>
<name>A0AAD8JS09_TARER</name>
<feature type="domain" description="BRCT" evidence="4">
    <location>
        <begin position="548"/>
        <end position="632"/>
    </location>
</feature>
<feature type="domain" description="BRCT" evidence="4">
    <location>
        <begin position="436"/>
        <end position="525"/>
    </location>
</feature>
<evidence type="ECO:0000313" key="6">
    <source>
        <dbReference type="Proteomes" id="UP001229421"/>
    </source>
</evidence>
<dbReference type="PROSITE" id="PS50172">
    <property type="entry name" value="BRCT"/>
    <property type="match status" value="2"/>
</dbReference>
<dbReference type="SMART" id="SM00292">
    <property type="entry name" value="BRCT"/>
    <property type="match status" value="2"/>
</dbReference>
<dbReference type="PANTHER" id="PTHR23196:SF8">
    <property type="entry name" value="N-ACETYLTRANSFERASE"/>
    <property type="match status" value="1"/>
</dbReference>
<keyword evidence="6" id="KW-1185">Reference proteome</keyword>
<evidence type="ECO:0000313" key="5">
    <source>
        <dbReference type="EMBL" id="KAK1408494.1"/>
    </source>
</evidence>